<sequence>MATVTDEIIDLHDRILGKLFNAAKHKHQQQFQASGKAINAKVRLATSIKQGTVTASLMLRKLGSYPRQNGLAVALRELGRIERTLFILDWLQSVELRRRVHAGLNKGEARNALARAVFFNRLGEIRDRSFEQQRYRASGLNLVTAAIVLWNTVYLERASNALRGHGQTVDDALLQYLSPLGWEHINLTGDYLWRSSAKIGAGKFRPLRPLQPA</sequence>
<evidence type="ECO:0000259" key="1">
    <source>
        <dbReference type="Pfam" id="PF01526"/>
    </source>
</evidence>
<protein>
    <recommendedName>
        <fullName evidence="1">Tn3 transposase DDE domain-containing protein</fullName>
    </recommendedName>
</protein>
<dbReference type="AlphaFoldDB" id="A0A0D6G7Q3"/>
<dbReference type="GO" id="GO:0006313">
    <property type="term" value="P:DNA transposition"/>
    <property type="evidence" value="ECO:0007669"/>
    <property type="project" value="InterPro"/>
</dbReference>
<accession>A0A0M7GBG0</accession>
<gene>
    <name evidence="2" type="ORF">BIZ92_14210</name>
</gene>
<comment type="caution">
    <text evidence="2">The sequence shown here is derived from an EMBL/GenBank/DDBJ whole genome shotgun (WGS) entry which is preliminary data.</text>
</comment>
<reference evidence="2 3" key="1">
    <citation type="submission" date="2016-09" db="EMBL/GenBank/DDBJ databases">
        <title>Phylogenomics of Achromobacter.</title>
        <authorList>
            <person name="Jeukens J."/>
            <person name="Freschi L."/>
            <person name="Vincent A.T."/>
            <person name="Emond-Rheault J.-G."/>
            <person name="Kukavica-Ibrulj I."/>
            <person name="Charette S.J."/>
            <person name="Levesque R.C."/>
        </authorList>
    </citation>
    <scope>NUCLEOTIDE SEQUENCE [LARGE SCALE GENOMIC DNA]</scope>
    <source>
        <strain evidence="2 3">AUS488</strain>
    </source>
</reference>
<evidence type="ECO:0000313" key="2">
    <source>
        <dbReference type="EMBL" id="OMG79161.1"/>
    </source>
</evidence>
<feature type="domain" description="Tn3 transposase DDE" evidence="1">
    <location>
        <begin position="42"/>
        <end position="191"/>
    </location>
</feature>
<dbReference type="PATRIC" id="fig|85698.28.peg.1088"/>
<dbReference type="Proteomes" id="UP000187251">
    <property type="component" value="Unassembled WGS sequence"/>
</dbReference>
<dbReference type="Pfam" id="PF01526">
    <property type="entry name" value="DDE_Tnp_Tn3"/>
    <property type="match status" value="1"/>
</dbReference>
<dbReference type="eggNOG" id="COG4644">
    <property type="taxonomic scope" value="Bacteria"/>
</dbReference>
<organism evidence="2 3">
    <name type="scientific">Alcaligenes xylosoxydans xylosoxydans</name>
    <name type="common">Achromobacter xylosoxidans</name>
    <dbReference type="NCBI Taxonomy" id="85698"/>
    <lineage>
        <taxon>Bacteria</taxon>
        <taxon>Pseudomonadati</taxon>
        <taxon>Pseudomonadota</taxon>
        <taxon>Betaproteobacteria</taxon>
        <taxon>Burkholderiales</taxon>
        <taxon>Alcaligenaceae</taxon>
        <taxon>Achromobacter</taxon>
    </lineage>
</organism>
<proteinExistence type="predicted"/>
<dbReference type="KEGG" id="axx:ERS451415_01081"/>
<evidence type="ECO:0000313" key="3">
    <source>
        <dbReference type="Proteomes" id="UP000187251"/>
    </source>
</evidence>
<dbReference type="EMBL" id="MJMN01000046">
    <property type="protein sequence ID" value="OMG79161.1"/>
    <property type="molecule type" value="Genomic_DNA"/>
</dbReference>
<dbReference type="GO" id="GO:0004803">
    <property type="term" value="F:transposase activity"/>
    <property type="evidence" value="ECO:0007669"/>
    <property type="project" value="InterPro"/>
</dbReference>
<name>A0A0D6G7Q3_ALCXX</name>
<dbReference type="InterPro" id="IPR002513">
    <property type="entry name" value="Tn3_Tnp_DDE_dom"/>
</dbReference>
<accession>A0A0D6G7Q3</accession>